<comment type="caution">
    <text evidence="2">The sequence shown here is derived from an EMBL/GenBank/DDBJ whole genome shotgun (WGS) entry which is preliminary data.</text>
</comment>
<dbReference type="AlphaFoldDB" id="A0AAV6SW33"/>
<feature type="compositionally biased region" description="Basic and acidic residues" evidence="1">
    <location>
        <begin position="13"/>
        <end position="24"/>
    </location>
</feature>
<evidence type="ECO:0000313" key="2">
    <source>
        <dbReference type="EMBL" id="KAG7521823.1"/>
    </source>
</evidence>
<reference evidence="2 3" key="1">
    <citation type="journal article" date="2021" name="Sci. Rep.">
        <title>Chromosome anchoring in Senegalese sole (Solea senegalensis) reveals sex-associated markers and genome rearrangements in flatfish.</title>
        <authorList>
            <person name="Guerrero-Cozar I."/>
            <person name="Gomez-Garrido J."/>
            <person name="Berbel C."/>
            <person name="Martinez-Blanch J.F."/>
            <person name="Alioto T."/>
            <person name="Claros M.G."/>
            <person name="Gagnaire P.A."/>
            <person name="Manchado M."/>
        </authorList>
    </citation>
    <scope>NUCLEOTIDE SEQUENCE [LARGE SCALE GENOMIC DNA]</scope>
    <source>
        <strain evidence="2">Sse05_10M</strain>
    </source>
</reference>
<protein>
    <submittedName>
        <fullName evidence="2">Uncharacterized protein</fullName>
    </submittedName>
</protein>
<evidence type="ECO:0000256" key="1">
    <source>
        <dbReference type="SAM" id="MobiDB-lite"/>
    </source>
</evidence>
<organism evidence="2 3">
    <name type="scientific">Solea senegalensis</name>
    <name type="common">Senegalese sole</name>
    <dbReference type="NCBI Taxonomy" id="28829"/>
    <lineage>
        <taxon>Eukaryota</taxon>
        <taxon>Metazoa</taxon>
        <taxon>Chordata</taxon>
        <taxon>Craniata</taxon>
        <taxon>Vertebrata</taxon>
        <taxon>Euteleostomi</taxon>
        <taxon>Actinopterygii</taxon>
        <taxon>Neopterygii</taxon>
        <taxon>Teleostei</taxon>
        <taxon>Neoteleostei</taxon>
        <taxon>Acanthomorphata</taxon>
        <taxon>Carangaria</taxon>
        <taxon>Pleuronectiformes</taxon>
        <taxon>Pleuronectoidei</taxon>
        <taxon>Soleidae</taxon>
        <taxon>Solea</taxon>
    </lineage>
</organism>
<sequence length="52" mass="5695">MLLPLDTPPAEDTTSRNRRSGDAHPHYAGVFEAAMGVNTCKRVEFLLTASLH</sequence>
<gene>
    <name evidence="2" type="ORF">JOB18_007573</name>
</gene>
<evidence type="ECO:0000313" key="3">
    <source>
        <dbReference type="Proteomes" id="UP000693946"/>
    </source>
</evidence>
<dbReference type="Proteomes" id="UP000693946">
    <property type="component" value="Linkage Group LG10"/>
</dbReference>
<feature type="region of interest" description="Disordered" evidence="1">
    <location>
        <begin position="1"/>
        <end position="24"/>
    </location>
</feature>
<dbReference type="EMBL" id="JAGKHQ010000002">
    <property type="protein sequence ID" value="KAG7521823.1"/>
    <property type="molecule type" value="Genomic_DNA"/>
</dbReference>
<name>A0AAV6SW33_SOLSE</name>
<proteinExistence type="predicted"/>
<keyword evidence="3" id="KW-1185">Reference proteome</keyword>
<accession>A0AAV6SW33</accession>